<feature type="region of interest" description="Disordered" evidence="4">
    <location>
        <begin position="125"/>
        <end position="156"/>
    </location>
</feature>
<dbReference type="InterPro" id="IPR005202">
    <property type="entry name" value="TF_GRAS"/>
</dbReference>
<reference evidence="5" key="2">
    <citation type="journal article" date="2024" name="Plant">
        <title>Genomic evolution and insights into agronomic trait innovations of Sesamum species.</title>
        <authorList>
            <person name="Miao H."/>
            <person name="Wang L."/>
            <person name="Qu L."/>
            <person name="Liu H."/>
            <person name="Sun Y."/>
            <person name="Le M."/>
            <person name="Wang Q."/>
            <person name="Wei S."/>
            <person name="Zheng Y."/>
            <person name="Lin W."/>
            <person name="Duan Y."/>
            <person name="Cao H."/>
            <person name="Xiong S."/>
            <person name="Wang X."/>
            <person name="Wei L."/>
            <person name="Li C."/>
            <person name="Ma Q."/>
            <person name="Ju M."/>
            <person name="Zhao R."/>
            <person name="Li G."/>
            <person name="Mu C."/>
            <person name="Tian Q."/>
            <person name="Mei H."/>
            <person name="Zhang T."/>
            <person name="Gao T."/>
            <person name="Zhang H."/>
        </authorList>
    </citation>
    <scope>NUCLEOTIDE SEQUENCE</scope>
    <source>
        <strain evidence="5">KEN1</strain>
    </source>
</reference>
<comment type="caution">
    <text evidence="3">Lacks conserved residue(s) required for the propagation of feature annotation.</text>
</comment>
<protein>
    <submittedName>
        <fullName evidence="5">Scarecrow-like protein 14</fullName>
    </submittedName>
</protein>
<dbReference type="PANTHER" id="PTHR31636">
    <property type="entry name" value="OSJNBA0084A10.13 PROTEIN-RELATED"/>
    <property type="match status" value="1"/>
</dbReference>
<dbReference type="Pfam" id="PF03514">
    <property type="entry name" value="GRAS"/>
    <property type="match status" value="1"/>
</dbReference>
<organism evidence="5">
    <name type="scientific">Sesamum latifolium</name>
    <dbReference type="NCBI Taxonomy" id="2727402"/>
    <lineage>
        <taxon>Eukaryota</taxon>
        <taxon>Viridiplantae</taxon>
        <taxon>Streptophyta</taxon>
        <taxon>Embryophyta</taxon>
        <taxon>Tracheophyta</taxon>
        <taxon>Spermatophyta</taxon>
        <taxon>Magnoliopsida</taxon>
        <taxon>eudicotyledons</taxon>
        <taxon>Gunneridae</taxon>
        <taxon>Pentapetalae</taxon>
        <taxon>asterids</taxon>
        <taxon>lamiids</taxon>
        <taxon>Lamiales</taxon>
        <taxon>Pedaliaceae</taxon>
        <taxon>Sesamum</taxon>
    </lineage>
</organism>
<name>A0AAW2Y3Q3_9LAMI</name>
<feature type="short sequence motif" description="VHIID" evidence="3">
    <location>
        <begin position="380"/>
        <end position="384"/>
    </location>
</feature>
<evidence type="ECO:0000313" key="5">
    <source>
        <dbReference type="EMBL" id="KAL0460349.1"/>
    </source>
</evidence>
<feature type="compositionally biased region" description="Polar residues" evidence="4">
    <location>
        <begin position="133"/>
        <end position="156"/>
    </location>
</feature>
<evidence type="ECO:0000256" key="4">
    <source>
        <dbReference type="SAM" id="MobiDB-lite"/>
    </source>
</evidence>
<gene>
    <name evidence="5" type="ORF">Slati_0662100</name>
</gene>
<comment type="similarity">
    <text evidence="3">Belongs to the GRAS family.</text>
</comment>
<sequence>MDPRFNEMLNTVNGMKFGDENFLPGYEQSQNLTNGIKHDNWELDDLDIPFLPLSPSPDNFAPSLTMSYETESPDDQDSDPVLKFLNQILVEENMEEKPSMFYDPLALRAAEKSLYEVIGKEYPPSPFQPLSHGDQTSDSPDSFFGTSSEYTNSSTAGSSAIDHQWIVDPGENNTSVEQGCPQDSSSNLVLPVSSQTSFGTVNSSYDNTSAQINSSENTSLLQNIFSDSESILQFKRGMEEASKFLPTGNQLIIDLDKYVLPQKSEDITPAVVIKVEKDEIDDSPNGCLLMIVRLLTLKVLNISPTGDVYERLANVFASGLQARLGGTGTELYASLTRRKITAAEKLKAYQVYLSACPFKKLSIFFAIKMIVSVASEATTLHIVDFGILYGFQWPALIQFLSERPGGPPKLRITGIELPQPGFRPAERVEETGCRLAKYCERFGVPFEYQAIATQNWEKIKMEDLKIEPGEVLAVNCLFRFGRLLDETVMVDSPRDAVLNLIKKMKPDIFVNAVTNGSYSAPFFVTRFREALFHYSALFDMFDATLPRDNPHRIDFEQDFYGPEVINVIACEGAERVERPETYKQWQVRCMRAGFKPFPLNHEIMKKLWRKVVTGYHKDFLFDEDGNWMLQGWKGRIICASSCWVPS</sequence>
<proteinExistence type="inferred from homology"/>
<reference evidence="5" key="1">
    <citation type="submission" date="2020-06" db="EMBL/GenBank/DDBJ databases">
        <authorList>
            <person name="Li T."/>
            <person name="Hu X."/>
            <person name="Zhang T."/>
            <person name="Song X."/>
            <person name="Zhang H."/>
            <person name="Dai N."/>
            <person name="Sheng W."/>
            <person name="Hou X."/>
            <person name="Wei L."/>
        </authorList>
    </citation>
    <scope>NUCLEOTIDE SEQUENCE</scope>
    <source>
        <strain evidence="5">KEN1</strain>
        <tissue evidence="5">Leaf</tissue>
    </source>
</reference>
<keyword evidence="2" id="KW-0804">Transcription</keyword>
<keyword evidence="1" id="KW-0805">Transcription regulation</keyword>
<feature type="region of interest" description="VHIID" evidence="3">
    <location>
        <begin position="349"/>
        <end position="414"/>
    </location>
</feature>
<dbReference type="AlphaFoldDB" id="A0AAW2Y3Q3"/>
<feature type="region of interest" description="SAW" evidence="3">
    <location>
        <begin position="569"/>
        <end position="644"/>
    </location>
</feature>
<evidence type="ECO:0000256" key="3">
    <source>
        <dbReference type="PROSITE-ProRule" id="PRU01191"/>
    </source>
</evidence>
<accession>A0AAW2Y3Q3</accession>
<feature type="region of interest" description="Leucine repeat II (LRII)" evidence="3">
    <location>
        <begin position="430"/>
        <end position="462"/>
    </location>
</feature>
<comment type="caution">
    <text evidence="5">The sequence shown here is derived from an EMBL/GenBank/DDBJ whole genome shotgun (WGS) entry which is preliminary data.</text>
</comment>
<dbReference type="PROSITE" id="PS50985">
    <property type="entry name" value="GRAS"/>
    <property type="match status" value="1"/>
</dbReference>
<evidence type="ECO:0000256" key="2">
    <source>
        <dbReference type="ARBA" id="ARBA00023163"/>
    </source>
</evidence>
<evidence type="ECO:0000256" key="1">
    <source>
        <dbReference type="ARBA" id="ARBA00023015"/>
    </source>
</evidence>
<dbReference type="EMBL" id="JACGWN010000002">
    <property type="protein sequence ID" value="KAL0460349.1"/>
    <property type="molecule type" value="Genomic_DNA"/>
</dbReference>